<dbReference type="InterPro" id="IPR052357">
    <property type="entry name" value="Orn_Lys_Arg_decarboxylase-I"/>
</dbReference>
<dbReference type="InterPro" id="IPR036633">
    <property type="entry name" value="Prn/Lys/Arg_de-COase_C_sf"/>
</dbReference>
<proteinExistence type="inferred from homology"/>
<name>A0A1X7LZE3_9BACL</name>
<sequence length="547" mass="60300">MNDKRMTAPLMDALEQYKHKKQASMHVPGHKNGASYRQWAACTTGKAKERYDAFASFLAYDVTEVDGTDDLHQPEGAIQEAQELAAACFGAEETHFLIGGSTVGNLAAILTCCTKQNDLVIVQRNVHKSILNGLRMAGARAVFISGREDKRTGLISGPPVEVIREALERYPMAKAVIVCNPNYYGMGIDLKPVAEVVHHYGVPLIVDEAHGAHYGLHPQLPHSALQTGADLVIQSTHKMLTSMTMSAMLHVQGDRVDRQRLKKMLTMLQSSSPSYPLMASLDLTRYWIDQRGSTWLESGLYAAEQVRQAAKQSPMWGILDVSDDSEASARGKSTSGYSSGFDTLDPFKLVLWDKIGRLSGYELLDKLQSAGVVAEMADPVHVVLIMTLSDTTEEADRVIRCLKQVEQEQCLHDFASPSSIEHTEDLCAPYRSCQDMLQSSEAVYDMKDQSVFAQLTISEPVRFTLFEEDRQVITLPVEQIEGYEAAEAVVPYPPGIPIIIQGERLTARHITLLQQLAAAGAKCQEVTDKHLRTLKVCASPHNSQGDS</sequence>
<evidence type="ECO:0000259" key="7">
    <source>
        <dbReference type="Pfam" id="PF03711"/>
    </source>
</evidence>
<evidence type="ECO:0000256" key="5">
    <source>
        <dbReference type="ARBA" id="ARBA00023239"/>
    </source>
</evidence>
<gene>
    <name evidence="8" type="ORF">SAMN06295960_4796</name>
</gene>
<feature type="domain" description="Orn/Lys/Arg decarboxylases family 1 pyridoxal-P attachment site" evidence="6">
    <location>
        <begin position="9"/>
        <end position="392"/>
    </location>
</feature>
<dbReference type="PANTHER" id="PTHR43277:SF3">
    <property type="entry name" value="DECARBOXYLASE, PUTATIVE-RELATED"/>
    <property type="match status" value="1"/>
</dbReference>
<reference evidence="8 9" key="1">
    <citation type="submission" date="2017-04" db="EMBL/GenBank/DDBJ databases">
        <authorList>
            <person name="Afonso C.L."/>
            <person name="Miller P.J."/>
            <person name="Scott M.A."/>
            <person name="Spackman E."/>
            <person name="Goraichik I."/>
            <person name="Dimitrov K.M."/>
            <person name="Suarez D.L."/>
            <person name="Swayne D.E."/>
        </authorList>
    </citation>
    <scope>NUCLEOTIDE SEQUENCE [LARGE SCALE GENOMIC DNA]</scope>
    <source>
        <strain evidence="8 9">11</strain>
    </source>
</reference>
<dbReference type="EMBL" id="FXAZ01000011">
    <property type="protein sequence ID" value="SMG58837.1"/>
    <property type="molecule type" value="Genomic_DNA"/>
</dbReference>
<dbReference type="Pfam" id="PF01276">
    <property type="entry name" value="OKR_DC_1"/>
    <property type="match status" value="1"/>
</dbReference>
<evidence type="ECO:0000313" key="9">
    <source>
        <dbReference type="Proteomes" id="UP000193834"/>
    </source>
</evidence>
<keyword evidence="9" id="KW-1185">Reference proteome</keyword>
<dbReference type="RefSeq" id="WP_085498785.1">
    <property type="nucleotide sequence ID" value="NZ_FXAZ01000011.1"/>
</dbReference>
<dbReference type="SUPFAM" id="SSF55904">
    <property type="entry name" value="Ornithine decarboxylase C-terminal domain"/>
    <property type="match status" value="1"/>
</dbReference>
<dbReference type="AlphaFoldDB" id="A0A1X7LZE3"/>
<dbReference type="InterPro" id="IPR000310">
    <property type="entry name" value="Orn/Lys/Arg_deCO2ase_major_dom"/>
</dbReference>
<evidence type="ECO:0000259" key="6">
    <source>
        <dbReference type="Pfam" id="PF01276"/>
    </source>
</evidence>
<dbReference type="PANTHER" id="PTHR43277">
    <property type="entry name" value="ARGININE DECARBOXYLASE"/>
    <property type="match status" value="1"/>
</dbReference>
<dbReference type="Gene3D" id="3.90.105.10">
    <property type="entry name" value="Molybdopterin biosynthesis moea protein, domain 2"/>
    <property type="match status" value="1"/>
</dbReference>
<dbReference type="OrthoDB" id="9815233at2"/>
<dbReference type="InterPro" id="IPR015424">
    <property type="entry name" value="PyrdxlP-dep_Trfase"/>
</dbReference>
<protein>
    <submittedName>
        <fullName evidence="8">Arginine/lysine/ornithine decarboxylase</fullName>
    </submittedName>
</protein>
<evidence type="ECO:0000256" key="3">
    <source>
        <dbReference type="ARBA" id="ARBA00022793"/>
    </source>
</evidence>
<dbReference type="Gene3D" id="3.40.640.10">
    <property type="entry name" value="Type I PLP-dependent aspartate aminotransferase-like (Major domain)"/>
    <property type="match status" value="1"/>
</dbReference>
<dbReference type="Pfam" id="PF03711">
    <property type="entry name" value="OKR_DC_1_C"/>
    <property type="match status" value="1"/>
</dbReference>
<dbReference type="SUPFAM" id="SSF53383">
    <property type="entry name" value="PLP-dependent transferases"/>
    <property type="match status" value="1"/>
</dbReference>
<dbReference type="GO" id="GO:0016831">
    <property type="term" value="F:carboxy-lyase activity"/>
    <property type="evidence" value="ECO:0007669"/>
    <property type="project" value="UniProtKB-KW"/>
</dbReference>
<comment type="similarity">
    <text evidence="2">Belongs to the Orn/Lys/Arg decarboxylase class-I family.</text>
</comment>
<organism evidence="8 9">
    <name type="scientific">Paenibacillus aquistagni</name>
    <dbReference type="NCBI Taxonomy" id="1852522"/>
    <lineage>
        <taxon>Bacteria</taxon>
        <taxon>Bacillati</taxon>
        <taxon>Bacillota</taxon>
        <taxon>Bacilli</taxon>
        <taxon>Bacillales</taxon>
        <taxon>Paenibacillaceae</taxon>
        <taxon>Paenibacillus</taxon>
    </lineage>
</organism>
<evidence type="ECO:0000313" key="8">
    <source>
        <dbReference type="EMBL" id="SMG58837.1"/>
    </source>
</evidence>
<dbReference type="InterPro" id="IPR008286">
    <property type="entry name" value="Prn/Lys/Arg_de-COase_C"/>
</dbReference>
<evidence type="ECO:0000256" key="1">
    <source>
        <dbReference type="ARBA" id="ARBA00001933"/>
    </source>
</evidence>
<keyword evidence="4" id="KW-0663">Pyridoxal phosphate</keyword>
<feature type="domain" description="Orn/Lys/Arg decarboxylase C-terminal" evidence="7">
    <location>
        <begin position="470"/>
        <end position="519"/>
    </location>
</feature>
<dbReference type="InterPro" id="IPR015421">
    <property type="entry name" value="PyrdxlP-dep_Trfase_major"/>
</dbReference>
<dbReference type="STRING" id="1852522.SAMN06295960_4796"/>
<comment type="cofactor">
    <cofactor evidence="1">
        <name>pyridoxal 5'-phosphate</name>
        <dbReference type="ChEBI" id="CHEBI:597326"/>
    </cofactor>
</comment>
<dbReference type="Proteomes" id="UP000193834">
    <property type="component" value="Unassembled WGS sequence"/>
</dbReference>
<evidence type="ECO:0000256" key="4">
    <source>
        <dbReference type="ARBA" id="ARBA00022898"/>
    </source>
</evidence>
<evidence type="ECO:0000256" key="2">
    <source>
        <dbReference type="ARBA" id="ARBA00010671"/>
    </source>
</evidence>
<keyword evidence="5" id="KW-0456">Lyase</keyword>
<accession>A0A1X7LZE3</accession>
<keyword evidence="3" id="KW-0210">Decarboxylase</keyword>